<name>A0A183GGV7_HELPZ</name>
<feature type="region of interest" description="Disordered" evidence="1">
    <location>
        <begin position="49"/>
        <end position="70"/>
    </location>
</feature>
<dbReference type="WBParaSite" id="HPBE_0002174801-mRNA-1">
    <property type="protein sequence ID" value="HPBE_0002174801-mRNA-1"/>
    <property type="gene ID" value="HPBE_0002174801"/>
</dbReference>
<proteinExistence type="predicted"/>
<sequence length="86" mass="9624">MMNGRVSDAPFSLGGTNISEYSSCMYLGREVNMANDQAPELNRRKRAAWGAFRTSKKSRRGRRTSDSTPNYPAPLFLLVLTYASET</sequence>
<dbReference type="AlphaFoldDB" id="A0A183GGV7"/>
<protein>
    <submittedName>
        <fullName evidence="2 4">Uncharacterized protein</fullName>
    </submittedName>
</protein>
<accession>A0A3P8FZY3</accession>
<evidence type="ECO:0000313" key="2">
    <source>
        <dbReference type="EMBL" id="VDP27823.1"/>
    </source>
</evidence>
<reference evidence="2 3" key="1">
    <citation type="submission" date="2018-11" db="EMBL/GenBank/DDBJ databases">
        <authorList>
            <consortium name="Pathogen Informatics"/>
        </authorList>
    </citation>
    <scope>NUCLEOTIDE SEQUENCE [LARGE SCALE GENOMIC DNA]</scope>
</reference>
<evidence type="ECO:0000313" key="3">
    <source>
        <dbReference type="Proteomes" id="UP000050761"/>
    </source>
</evidence>
<dbReference type="Proteomes" id="UP000050761">
    <property type="component" value="Unassembled WGS sequence"/>
</dbReference>
<keyword evidence="3" id="KW-1185">Reference proteome</keyword>
<evidence type="ECO:0000313" key="4">
    <source>
        <dbReference type="WBParaSite" id="HPBE_0002174801-mRNA-1"/>
    </source>
</evidence>
<organism evidence="3 4">
    <name type="scientific">Heligmosomoides polygyrus</name>
    <name type="common">Parasitic roundworm</name>
    <dbReference type="NCBI Taxonomy" id="6339"/>
    <lineage>
        <taxon>Eukaryota</taxon>
        <taxon>Metazoa</taxon>
        <taxon>Ecdysozoa</taxon>
        <taxon>Nematoda</taxon>
        <taxon>Chromadorea</taxon>
        <taxon>Rhabditida</taxon>
        <taxon>Rhabditina</taxon>
        <taxon>Rhabditomorpha</taxon>
        <taxon>Strongyloidea</taxon>
        <taxon>Heligmosomidae</taxon>
        <taxon>Heligmosomoides</taxon>
    </lineage>
</organism>
<evidence type="ECO:0000256" key="1">
    <source>
        <dbReference type="SAM" id="MobiDB-lite"/>
    </source>
</evidence>
<gene>
    <name evidence="2" type="ORF">HPBE_LOCUS21748</name>
</gene>
<reference evidence="4" key="2">
    <citation type="submission" date="2019-09" db="UniProtKB">
        <authorList>
            <consortium name="WormBaseParasite"/>
        </authorList>
    </citation>
    <scope>IDENTIFICATION</scope>
</reference>
<dbReference type="EMBL" id="UZAH01033301">
    <property type="protein sequence ID" value="VDP27823.1"/>
    <property type="molecule type" value="Genomic_DNA"/>
</dbReference>
<accession>A0A183GGV7</accession>
<dbReference type="OrthoDB" id="5824068at2759"/>